<evidence type="ECO:0000256" key="5">
    <source>
        <dbReference type="ARBA" id="ARBA00023004"/>
    </source>
</evidence>
<dbReference type="InterPro" id="IPR036396">
    <property type="entry name" value="Cyt_P450_sf"/>
</dbReference>
<keyword evidence="3 7" id="KW-0479">Metal-binding</keyword>
<name>A0A9W4SRF3_9GLOM</name>
<evidence type="ECO:0000256" key="2">
    <source>
        <dbReference type="ARBA" id="ARBA00022617"/>
    </source>
</evidence>
<keyword evidence="11" id="KW-1185">Reference proteome</keyword>
<protein>
    <submittedName>
        <fullName evidence="10">5422_t:CDS:1</fullName>
    </submittedName>
</protein>
<keyword evidence="6 8" id="KW-0503">Monooxygenase</keyword>
<evidence type="ECO:0000313" key="10">
    <source>
        <dbReference type="EMBL" id="CAI2177771.1"/>
    </source>
</evidence>
<dbReference type="InterPro" id="IPR002401">
    <property type="entry name" value="Cyt_P450_E_grp-I"/>
</dbReference>
<evidence type="ECO:0000313" key="11">
    <source>
        <dbReference type="Proteomes" id="UP001153678"/>
    </source>
</evidence>
<dbReference type="PANTHER" id="PTHR24291:SF50">
    <property type="entry name" value="BIFUNCTIONAL ALBAFLAVENONE MONOOXYGENASE_TERPENE SYNTHASE"/>
    <property type="match status" value="1"/>
</dbReference>
<evidence type="ECO:0000256" key="1">
    <source>
        <dbReference type="ARBA" id="ARBA00010617"/>
    </source>
</evidence>
<dbReference type="GO" id="GO:0005506">
    <property type="term" value="F:iron ion binding"/>
    <property type="evidence" value="ECO:0007669"/>
    <property type="project" value="InterPro"/>
</dbReference>
<keyword evidence="9" id="KW-0732">Signal</keyword>
<comment type="cofactor">
    <cofactor evidence="7">
        <name>heme</name>
        <dbReference type="ChEBI" id="CHEBI:30413"/>
    </cofactor>
</comment>
<dbReference type="InterPro" id="IPR017972">
    <property type="entry name" value="Cyt_P450_CS"/>
</dbReference>
<evidence type="ECO:0000256" key="3">
    <source>
        <dbReference type="ARBA" id="ARBA00022723"/>
    </source>
</evidence>
<evidence type="ECO:0000256" key="8">
    <source>
        <dbReference type="RuleBase" id="RU000461"/>
    </source>
</evidence>
<dbReference type="PRINTS" id="PR00463">
    <property type="entry name" value="EP450I"/>
</dbReference>
<comment type="caution">
    <text evidence="10">The sequence shown here is derived from an EMBL/GenBank/DDBJ whole genome shotgun (WGS) entry which is preliminary data.</text>
</comment>
<dbReference type="AlphaFoldDB" id="A0A9W4SRF3"/>
<gene>
    <name evidence="10" type="ORF">FWILDA_LOCUS8252</name>
</gene>
<keyword evidence="4 8" id="KW-0560">Oxidoreductase</keyword>
<dbReference type="OrthoDB" id="2418873at2759"/>
<accession>A0A9W4SRF3</accession>
<feature type="binding site" description="axial binding residue" evidence="7">
    <location>
        <position position="433"/>
    </location>
    <ligand>
        <name>heme</name>
        <dbReference type="ChEBI" id="CHEBI:30413"/>
    </ligand>
    <ligandPart>
        <name>Fe</name>
        <dbReference type="ChEBI" id="CHEBI:18248"/>
    </ligandPart>
</feature>
<keyword evidence="2 7" id="KW-0349">Heme</keyword>
<proteinExistence type="inferred from homology"/>
<sequence length="492" mass="57632">MLFATILVFISFIAYKIYQKTKVPEGLEDVPTISYFGIFKSMFYNEGPDKRWEDSRQVLEKYGIGKFWFHGEWYVVTTDLELIKDVFAKTDLYPKLSLEEAFPGSLMTSYFGTNVVFSNGDVWKRHRFITNPAFKSIPMQLFDDITVKLLKVIEKVDNEPIEVKDLMDRLILDVLGRIAFKFDFNYLEDPTNVLVTTYKEAIAEVNNPLYFLFPFIENIPYFYRTEARKKVAKIHDLFSGLIEERRKSMETDELSKKIDNNSADLLECMINASKNPKYHMSDEEMRYNLSTFMIAGHETTATALTTVLYVLATHKDVQSKVREELLRVLGDNLIPTIEQQKELKYMNMVLHENLRLYPPIHQLPRRENAEIIKFRNHTFLLNTPILVNIYGVHHSPKYWKDPEEFIPERFENENDEKRDQNTWLPFGGGSRICLGNTVTLIEERVMLCTILRKYEVSLPADSIHKDKLQLDKFNDSFTGLKALHLIFKRTTN</sequence>
<dbReference type="GO" id="GO:0016705">
    <property type="term" value="F:oxidoreductase activity, acting on paired donors, with incorporation or reduction of molecular oxygen"/>
    <property type="evidence" value="ECO:0007669"/>
    <property type="project" value="InterPro"/>
</dbReference>
<dbReference type="GO" id="GO:0020037">
    <property type="term" value="F:heme binding"/>
    <property type="evidence" value="ECO:0007669"/>
    <property type="project" value="InterPro"/>
</dbReference>
<dbReference type="Proteomes" id="UP001153678">
    <property type="component" value="Unassembled WGS sequence"/>
</dbReference>
<keyword evidence="5 7" id="KW-0408">Iron</keyword>
<evidence type="ECO:0000256" key="7">
    <source>
        <dbReference type="PIRSR" id="PIRSR602401-1"/>
    </source>
</evidence>
<dbReference type="EMBL" id="CAMKVN010001730">
    <property type="protein sequence ID" value="CAI2177771.1"/>
    <property type="molecule type" value="Genomic_DNA"/>
</dbReference>
<feature type="chain" id="PRO_5040935872" evidence="9">
    <location>
        <begin position="20"/>
        <end position="492"/>
    </location>
</feature>
<dbReference type="InterPro" id="IPR001128">
    <property type="entry name" value="Cyt_P450"/>
</dbReference>
<evidence type="ECO:0000256" key="9">
    <source>
        <dbReference type="SAM" id="SignalP"/>
    </source>
</evidence>
<reference evidence="10" key="1">
    <citation type="submission" date="2022-08" db="EMBL/GenBank/DDBJ databases">
        <authorList>
            <person name="Kallberg Y."/>
            <person name="Tangrot J."/>
            <person name="Rosling A."/>
        </authorList>
    </citation>
    <scope>NUCLEOTIDE SEQUENCE</scope>
    <source>
        <strain evidence="10">Wild A</strain>
    </source>
</reference>
<organism evidence="10 11">
    <name type="scientific">Funneliformis geosporum</name>
    <dbReference type="NCBI Taxonomy" id="1117311"/>
    <lineage>
        <taxon>Eukaryota</taxon>
        <taxon>Fungi</taxon>
        <taxon>Fungi incertae sedis</taxon>
        <taxon>Mucoromycota</taxon>
        <taxon>Glomeromycotina</taxon>
        <taxon>Glomeromycetes</taxon>
        <taxon>Glomerales</taxon>
        <taxon>Glomeraceae</taxon>
        <taxon>Funneliformis</taxon>
    </lineage>
</organism>
<feature type="signal peptide" evidence="9">
    <location>
        <begin position="1"/>
        <end position="19"/>
    </location>
</feature>
<dbReference type="Pfam" id="PF00067">
    <property type="entry name" value="p450"/>
    <property type="match status" value="1"/>
</dbReference>
<dbReference type="InterPro" id="IPR050196">
    <property type="entry name" value="Cytochrome_P450_Monoox"/>
</dbReference>
<dbReference type="PANTHER" id="PTHR24291">
    <property type="entry name" value="CYTOCHROME P450 FAMILY 4"/>
    <property type="match status" value="1"/>
</dbReference>
<evidence type="ECO:0000256" key="6">
    <source>
        <dbReference type="ARBA" id="ARBA00023033"/>
    </source>
</evidence>
<evidence type="ECO:0000256" key="4">
    <source>
        <dbReference type="ARBA" id="ARBA00023002"/>
    </source>
</evidence>
<dbReference type="PRINTS" id="PR00385">
    <property type="entry name" value="P450"/>
</dbReference>
<dbReference type="GO" id="GO:0004497">
    <property type="term" value="F:monooxygenase activity"/>
    <property type="evidence" value="ECO:0007669"/>
    <property type="project" value="UniProtKB-KW"/>
</dbReference>
<dbReference type="PROSITE" id="PS00086">
    <property type="entry name" value="CYTOCHROME_P450"/>
    <property type="match status" value="1"/>
</dbReference>
<dbReference type="Gene3D" id="1.10.630.10">
    <property type="entry name" value="Cytochrome P450"/>
    <property type="match status" value="1"/>
</dbReference>
<dbReference type="SUPFAM" id="SSF48264">
    <property type="entry name" value="Cytochrome P450"/>
    <property type="match status" value="1"/>
</dbReference>
<comment type="similarity">
    <text evidence="1 8">Belongs to the cytochrome P450 family.</text>
</comment>